<evidence type="ECO:0000256" key="1">
    <source>
        <dbReference type="SAM" id="MobiDB-lite"/>
    </source>
</evidence>
<comment type="caution">
    <text evidence="4">The sequence shown here is derived from an EMBL/GenBank/DDBJ whole genome shotgun (WGS) entry which is preliminary data.</text>
</comment>
<feature type="compositionally biased region" description="Polar residues" evidence="1">
    <location>
        <begin position="170"/>
        <end position="180"/>
    </location>
</feature>
<keyword evidence="5" id="KW-1185">Reference proteome</keyword>
<feature type="transmembrane region" description="Helical" evidence="2">
    <location>
        <begin position="139"/>
        <end position="161"/>
    </location>
</feature>
<dbReference type="PROSITE" id="PS51175">
    <property type="entry name" value="CBM6"/>
    <property type="match status" value="1"/>
</dbReference>
<dbReference type="Gene3D" id="2.60.120.260">
    <property type="entry name" value="Galactose-binding domain-like"/>
    <property type="match status" value="1"/>
</dbReference>
<reference evidence="4 5" key="1">
    <citation type="submission" date="2023-05" db="EMBL/GenBank/DDBJ databases">
        <title>Sequencing and Assembly of Streptomyces sp. NP73.</title>
        <authorList>
            <person name="Konwar A.N."/>
            <person name="Saikia K."/>
            <person name="Thakur D."/>
        </authorList>
    </citation>
    <scope>NUCLEOTIDE SEQUENCE [LARGE SCALE GENOMIC DNA]</scope>
    <source>
        <strain evidence="4 5">NP73</strain>
    </source>
</reference>
<dbReference type="InterPro" id="IPR005084">
    <property type="entry name" value="CBM6"/>
</dbReference>
<keyword evidence="2" id="KW-0812">Transmembrane</keyword>
<dbReference type="InterPro" id="IPR008979">
    <property type="entry name" value="Galactose-bd-like_sf"/>
</dbReference>
<dbReference type="Proteomes" id="UP001223390">
    <property type="component" value="Unassembled WGS sequence"/>
</dbReference>
<dbReference type="Pfam" id="PF16990">
    <property type="entry name" value="CBM_35"/>
    <property type="match status" value="1"/>
</dbReference>
<evidence type="ECO:0000313" key="5">
    <source>
        <dbReference type="Proteomes" id="UP001223390"/>
    </source>
</evidence>
<feature type="region of interest" description="Disordered" evidence="1">
    <location>
        <begin position="164"/>
        <end position="208"/>
    </location>
</feature>
<organism evidence="4 5">
    <name type="scientific">Streptomyces katrae</name>
    <dbReference type="NCBI Taxonomy" id="68223"/>
    <lineage>
        <taxon>Bacteria</taxon>
        <taxon>Bacillati</taxon>
        <taxon>Actinomycetota</taxon>
        <taxon>Actinomycetes</taxon>
        <taxon>Kitasatosporales</taxon>
        <taxon>Streptomycetaceae</taxon>
        <taxon>Streptomyces</taxon>
    </lineage>
</organism>
<feature type="compositionally biased region" description="Low complexity" evidence="1">
    <location>
        <begin position="82"/>
        <end position="104"/>
    </location>
</feature>
<sequence length="342" mass="34695">MTTPANNGPHGGANQPGDDDPFGYLYADGQAAGATPPGQGGGYGYPGPTAGGPPGAQPGVPRTSYNQVRTVGERTYGGQRGAVPQQQPPQAYQAQYQAPEALQAGGYGVPQQPSAQTAHSQPVPPRRGGRGGGSSRRGLLIAAVAVVAAVAIGIGAAVVFGKDKDKDGKNQATGPTQAAQPSKKSEPEPSASPEPSKAPLPKGEAAGAGMALTGGATLQSSVTGSKSTGGQYVGNFNQTGAALTWTAELPEAGDYTLNVIYAVPGKDAKVTLTINGQTPTQSLNLANFSKAEAGAWDKGWTRTYAFVTLKKGTNTMKISCEAGNQCDAIFDQLRLTSGWARG</sequence>
<gene>
    <name evidence="4" type="ORF">QEZ40_003634</name>
</gene>
<dbReference type="EMBL" id="JASITI010000030">
    <property type="protein sequence ID" value="MDK9498450.1"/>
    <property type="molecule type" value="Genomic_DNA"/>
</dbReference>
<evidence type="ECO:0000313" key="4">
    <source>
        <dbReference type="EMBL" id="MDK9498450.1"/>
    </source>
</evidence>
<name>A0ABT7H021_9ACTN</name>
<feature type="domain" description="CBM6" evidence="3">
    <location>
        <begin position="201"/>
        <end position="336"/>
    </location>
</feature>
<dbReference type="SUPFAM" id="SSF49785">
    <property type="entry name" value="Galactose-binding domain-like"/>
    <property type="match status" value="1"/>
</dbReference>
<feature type="compositionally biased region" description="Polar residues" evidence="1">
    <location>
        <begin position="111"/>
        <end position="120"/>
    </location>
</feature>
<keyword evidence="2" id="KW-0472">Membrane</keyword>
<protein>
    <submittedName>
        <fullName evidence="4">DUF5010 C-terminal domain-containing protein</fullName>
    </submittedName>
</protein>
<feature type="compositionally biased region" description="Low complexity" evidence="1">
    <location>
        <begin position="199"/>
        <end position="208"/>
    </location>
</feature>
<feature type="region of interest" description="Disordered" evidence="1">
    <location>
        <begin position="1"/>
        <end position="134"/>
    </location>
</feature>
<evidence type="ECO:0000256" key="2">
    <source>
        <dbReference type="SAM" id="Phobius"/>
    </source>
</evidence>
<accession>A0ABT7H021</accession>
<proteinExistence type="predicted"/>
<feature type="compositionally biased region" description="Gly residues" evidence="1">
    <location>
        <begin position="38"/>
        <end position="54"/>
    </location>
</feature>
<keyword evidence="2" id="KW-1133">Transmembrane helix</keyword>
<dbReference type="RefSeq" id="WP_285344480.1">
    <property type="nucleotide sequence ID" value="NZ_JASITI010000030.1"/>
</dbReference>
<evidence type="ECO:0000259" key="3">
    <source>
        <dbReference type="PROSITE" id="PS51175"/>
    </source>
</evidence>